<gene>
    <name evidence="2" type="ORF">Osc7112_1595</name>
</gene>
<protein>
    <submittedName>
        <fullName evidence="2">Uncharacterized protein</fullName>
    </submittedName>
</protein>
<proteinExistence type="predicted"/>
<dbReference type="Proteomes" id="UP000010478">
    <property type="component" value="Chromosome"/>
</dbReference>
<sequence length="101" mass="11141">MTNYLEKSSKVGQGAWAAKAIYDLTVTALLKNQFNEVEEFIGVFNIISGDFGGEAAARKLRSAANLLSTYGNQKQLASSPPLKKLRRQRPPYIYTASQTIN</sequence>
<dbReference type="AlphaFoldDB" id="K9VFV7"/>
<dbReference type="PATRIC" id="fig|179408.3.peg.1931"/>
<evidence type="ECO:0000313" key="3">
    <source>
        <dbReference type="Proteomes" id="UP000010478"/>
    </source>
</evidence>
<keyword evidence="3" id="KW-1185">Reference proteome</keyword>
<name>K9VFV7_9CYAN</name>
<feature type="region of interest" description="Disordered" evidence="1">
    <location>
        <begin position="74"/>
        <end position="101"/>
    </location>
</feature>
<dbReference type="EMBL" id="CP003614">
    <property type="protein sequence ID" value="AFZ06110.1"/>
    <property type="molecule type" value="Genomic_DNA"/>
</dbReference>
<reference evidence="2 3" key="1">
    <citation type="submission" date="2012-05" db="EMBL/GenBank/DDBJ databases">
        <title>Finished chromosome of genome of Oscillatoria sp. PCC 7112.</title>
        <authorList>
            <consortium name="US DOE Joint Genome Institute"/>
            <person name="Gugger M."/>
            <person name="Coursin T."/>
            <person name="Rippka R."/>
            <person name="Tandeau De Marsac N."/>
            <person name="Huntemann M."/>
            <person name="Wei C.-L."/>
            <person name="Han J."/>
            <person name="Detter J.C."/>
            <person name="Han C."/>
            <person name="Tapia R."/>
            <person name="Davenport K."/>
            <person name="Daligault H."/>
            <person name="Erkkila T."/>
            <person name="Gu W."/>
            <person name="Munk A.C.C."/>
            <person name="Teshima H."/>
            <person name="Xu Y."/>
            <person name="Chain P."/>
            <person name="Chen A."/>
            <person name="Krypides N."/>
            <person name="Mavromatis K."/>
            <person name="Markowitz V."/>
            <person name="Szeto E."/>
            <person name="Ivanova N."/>
            <person name="Mikhailova N."/>
            <person name="Ovchinnikova G."/>
            <person name="Pagani I."/>
            <person name="Pati A."/>
            <person name="Goodwin L."/>
            <person name="Peters L."/>
            <person name="Pitluck S."/>
            <person name="Woyke T."/>
            <person name="Kerfeld C."/>
        </authorList>
    </citation>
    <scope>NUCLEOTIDE SEQUENCE [LARGE SCALE GENOMIC DNA]</scope>
    <source>
        <strain evidence="2 3">PCC 7112</strain>
    </source>
</reference>
<accession>K9VFV7</accession>
<evidence type="ECO:0000313" key="2">
    <source>
        <dbReference type="EMBL" id="AFZ06110.1"/>
    </source>
</evidence>
<evidence type="ECO:0000256" key="1">
    <source>
        <dbReference type="SAM" id="MobiDB-lite"/>
    </source>
</evidence>
<dbReference type="KEGG" id="oni:Osc7112_1595"/>
<dbReference type="HOGENOM" id="CLU_2288708_0_0_3"/>
<dbReference type="OrthoDB" id="10018990at2"/>
<dbReference type="STRING" id="179408.Osc7112_1595"/>
<organism evidence="2 3">
    <name type="scientific">Phormidium nigroviride PCC 7112</name>
    <dbReference type="NCBI Taxonomy" id="179408"/>
    <lineage>
        <taxon>Bacteria</taxon>
        <taxon>Bacillati</taxon>
        <taxon>Cyanobacteriota</taxon>
        <taxon>Cyanophyceae</taxon>
        <taxon>Oscillatoriophycideae</taxon>
        <taxon>Oscillatoriales</taxon>
        <taxon>Oscillatoriaceae</taxon>
        <taxon>Phormidium</taxon>
    </lineage>
</organism>
<dbReference type="RefSeq" id="WP_015175428.1">
    <property type="nucleotide sequence ID" value="NC_019729.1"/>
</dbReference>